<reference evidence="3" key="1">
    <citation type="journal article" date="2019" name="Int. J. Syst. Evol. Microbiol.">
        <title>The Global Catalogue of Microorganisms (GCM) 10K type strain sequencing project: providing services to taxonomists for standard genome sequencing and annotation.</title>
        <authorList>
            <consortium name="The Broad Institute Genomics Platform"/>
            <consortium name="The Broad Institute Genome Sequencing Center for Infectious Disease"/>
            <person name="Wu L."/>
            <person name="Ma J."/>
        </authorList>
    </citation>
    <scope>NUCLEOTIDE SEQUENCE [LARGE SCALE GENOMIC DNA]</scope>
    <source>
        <strain evidence="3">CCUG 56401</strain>
    </source>
</reference>
<keyword evidence="3" id="KW-1185">Reference proteome</keyword>
<dbReference type="RefSeq" id="WP_263247862.1">
    <property type="nucleotide sequence ID" value="NZ_BAABLT010000017.1"/>
</dbReference>
<evidence type="ECO:0000313" key="2">
    <source>
        <dbReference type="EMBL" id="MFD0920271.1"/>
    </source>
</evidence>
<dbReference type="Proteomes" id="UP001597018">
    <property type="component" value="Unassembled WGS sequence"/>
</dbReference>
<evidence type="ECO:0000313" key="3">
    <source>
        <dbReference type="Proteomes" id="UP001597018"/>
    </source>
</evidence>
<keyword evidence="1" id="KW-0732">Signal</keyword>
<accession>A0ABW3FP12</accession>
<evidence type="ECO:0000256" key="1">
    <source>
        <dbReference type="SAM" id="SignalP"/>
    </source>
</evidence>
<name>A0ABW3FP12_9PSEU</name>
<feature type="chain" id="PRO_5046911894" description="Beta/gamma crystallin" evidence="1">
    <location>
        <begin position="27"/>
        <end position="110"/>
    </location>
</feature>
<feature type="signal peptide" evidence="1">
    <location>
        <begin position="1"/>
        <end position="26"/>
    </location>
</feature>
<comment type="caution">
    <text evidence="2">The sequence shown here is derived from an EMBL/GenBank/DDBJ whole genome shotgun (WGS) entry which is preliminary data.</text>
</comment>
<dbReference type="EMBL" id="JBHTIW010000006">
    <property type="protein sequence ID" value="MFD0920271.1"/>
    <property type="molecule type" value="Genomic_DNA"/>
</dbReference>
<protein>
    <recommendedName>
        <fullName evidence="4">Beta/gamma crystallin</fullName>
    </recommendedName>
</protein>
<organism evidence="2 3">
    <name type="scientific">Saccharopolyspora rosea</name>
    <dbReference type="NCBI Taxonomy" id="524884"/>
    <lineage>
        <taxon>Bacteria</taxon>
        <taxon>Bacillati</taxon>
        <taxon>Actinomycetota</taxon>
        <taxon>Actinomycetes</taxon>
        <taxon>Pseudonocardiales</taxon>
        <taxon>Pseudonocardiaceae</taxon>
        <taxon>Saccharopolyspora</taxon>
    </lineage>
</organism>
<gene>
    <name evidence="2" type="ORF">ACFQ16_11020</name>
</gene>
<sequence>MRLRAIITATAGAAALLLSSPLTAGAASGSFIYHFDRGLQTQSSMLEDPSDARCHRLDLPGWEAAYRVENRTDTTAIVFQGSHCDGPWFELKPWQKAPAKVEVRSVVFLR</sequence>
<evidence type="ECO:0008006" key="4">
    <source>
        <dbReference type="Google" id="ProtNLM"/>
    </source>
</evidence>
<proteinExistence type="predicted"/>